<dbReference type="EMBL" id="JAPDFW010000077">
    <property type="protein sequence ID" value="KAJ5073098.1"/>
    <property type="molecule type" value="Genomic_DNA"/>
</dbReference>
<name>A0A9Q0LHX2_ANAIG</name>
<evidence type="ECO:0000313" key="11">
    <source>
        <dbReference type="Proteomes" id="UP001149090"/>
    </source>
</evidence>
<dbReference type="InterPro" id="IPR039772">
    <property type="entry name" value="Bin3-like"/>
</dbReference>
<comment type="similarity">
    <text evidence="1 6">Belongs to the methyltransferase superfamily.</text>
</comment>
<dbReference type="InterPro" id="IPR025714">
    <property type="entry name" value="Methyltranfer_dom"/>
</dbReference>
<feature type="region of interest" description="Disordered" evidence="8">
    <location>
        <begin position="1"/>
        <end position="44"/>
    </location>
</feature>
<dbReference type="Pfam" id="PF06859">
    <property type="entry name" value="Bin3"/>
    <property type="match status" value="1"/>
</dbReference>
<keyword evidence="4 5" id="KW-0949">S-adenosyl-L-methionine</keyword>
<evidence type="ECO:0000256" key="4">
    <source>
        <dbReference type="ARBA" id="ARBA00022691"/>
    </source>
</evidence>
<dbReference type="GO" id="GO:0040031">
    <property type="term" value="P:snRNA modification"/>
    <property type="evidence" value="ECO:0007669"/>
    <property type="project" value="TreeGrafter"/>
</dbReference>
<keyword evidence="2 6" id="KW-0489">Methyltransferase</keyword>
<evidence type="ECO:0000256" key="6">
    <source>
        <dbReference type="RuleBase" id="RU367087"/>
    </source>
</evidence>
<gene>
    <name evidence="10" type="ORF">M0811_09053</name>
</gene>
<dbReference type="GO" id="GO:0017069">
    <property type="term" value="F:snRNA binding"/>
    <property type="evidence" value="ECO:0007669"/>
    <property type="project" value="TreeGrafter"/>
</dbReference>
<feature type="compositionally biased region" description="Basic residues" evidence="8">
    <location>
        <begin position="10"/>
        <end position="43"/>
    </location>
</feature>
<dbReference type="GO" id="GO:0008173">
    <property type="term" value="F:RNA methyltransferase activity"/>
    <property type="evidence" value="ECO:0007669"/>
    <property type="project" value="UniProtKB-UniRule"/>
</dbReference>
<sequence length="395" mass="47590">MNQENQQNQRNKRNKRKDQKPRIQKNQKQQPKKFKTKTKKNQNKKNEFIFGNYSRYYGYRLVNQEKDPRINILPSKLFEGKNCLDIGCNSGFLTLKIAYNYNVKSMVGIDIDNSLINKAKIRNRKKKEKIKNKFIQEKIKEKLKTEYGFTKVPLSFLVNKDLIEMIEEDEKKKMIENEEIQMPNIEFRQENFLDNLEIKEKFEVILCLSVTKWIHLNWGDLGIKKMFRKIYDSLEVNGLFILEPQPLKSYIKRKKMNSKFAHHFKRMKLPPEEFETFLTKEMGFILKSKLDVPHPSTGFSRNIYIYEKSKELKELQELQQESKELKELKELQEELQESKDSKELKELQELQELQQESKELKDLKEELKDLKEELKDFKDLKEQLKDFKDLKEQLK</sequence>
<dbReference type="Gene3D" id="3.40.50.150">
    <property type="entry name" value="Vaccinia Virus protein VP39"/>
    <property type="match status" value="1"/>
</dbReference>
<organism evidence="10 11">
    <name type="scientific">Anaeramoeba ignava</name>
    <name type="common">Anaerobic marine amoeba</name>
    <dbReference type="NCBI Taxonomy" id="1746090"/>
    <lineage>
        <taxon>Eukaryota</taxon>
        <taxon>Metamonada</taxon>
        <taxon>Anaeramoebidae</taxon>
        <taxon>Anaeramoeba</taxon>
    </lineage>
</organism>
<dbReference type="Proteomes" id="UP001149090">
    <property type="component" value="Unassembled WGS sequence"/>
</dbReference>
<evidence type="ECO:0000256" key="1">
    <source>
        <dbReference type="ARBA" id="ARBA00008361"/>
    </source>
</evidence>
<keyword evidence="11" id="KW-1185">Reference proteome</keyword>
<dbReference type="PANTHER" id="PTHR12315">
    <property type="entry name" value="BICOID-INTERACTING PROTEIN RELATED"/>
    <property type="match status" value="1"/>
</dbReference>
<dbReference type="Pfam" id="PF13847">
    <property type="entry name" value="Methyltransf_31"/>
    <property type="match status" value="1"/>
</dbReference>
<keyword evidence="7" id="KW-0175">Coiled coil</keyword>
<comment type="caution">
    <text evidence="10">The sequence shown here is derived from an EMBL/GenBank/DDBJ whole genome shotgun (WGS) entry which is preliminary data.</text>
</comment>
<protein>
    <recommendedName>
        <fullName evidence="6">RNA methyltransferase</fullName>
        <ecNumber evidence="6">2.1.1.-</ecNumber>
    </recommendedName>
</protein>
<dbReference type="GO" id="GO:0032259">
    <property type="term" value="P:methylation"/>
    <property type="evidence" value="ECO:0007669"/>
    <property type="project" value="UniProtKB-KW"/>
</dbReference>
<evidence type="ECO:0000313" key="10">
    <source>
        <dbReference type="EMBL" id="KAJ5073098.1"/>
    </source>
</evidence>
<keyword evidence="3 6" id="KW-0808">Transferase</keyword>
<evidence type="ECO:0000256" key="7">
    <source>
        <dbReference type="SAM" id="Coils"/>
    </source>
</evidence>
<feature type="coiled-coil region" evidence="7">
    <location>
        <begin position="308"/>
        <end position="390"/>
    </location>
</feature>
<feature type="domain" description="Bin3-type SAM" evidence="9">
    <location>
        <begin position="67"/>
        <end position="311"/>
    </location>
</feature>
<dbReference type="InterPro" id="IPR024160">
    <property type="entry name" value="BIN3_SAM-bd_dom"/>
</dbReference>
<dbReference type="AlphaFoldDB" id="A0A9Q0LHX2"/>
<evidence type="ECO:0000256" key="5">
    <source>
        <dbReference type="PROSITE-ProRule" id="PRU00848"/>
    </source>
</evidence>
<dbReference type="CDD" id="cd02440">
    <property type="entry name" value="AdoMet_MTases"/>
    <property type="match status" value="1"/>
</dbReference>
<dbReference type="GO" id="GO:0008171">
    <property type="term" value="F:O-methyltransferase activity"/>
    <property type="evidence" value="ECO:0007669"/>
    <property type="project" value="UniProtKB-UniRule"/>
</dbReference>
<dbReference type="OMA" id="KWIHLFH"/>
<dbReference type="OrthoDB" id="10017101at2759"/>
<evidence type="ECO:0000256" key="3">
    <source>
        <dbReference type="ARBA" id="ARBA00022679"/>
    </source>
</evidence>
<dbReference type="SUPFAM" id="SSF53335">
    <property type="entry name" value="S-adenosyl-L-methionine-dependent methyltransferases"/>
    <property type="match status" value="1"/>
</dbReference>
<evidence type="ECO:0000256" key="8">
    <source>
        <dbReference type="SAM" id="MobiDB-lite"/>
    </source>
</evidence>
<dbReference type="InterPro" id="IPR010675">
    <property type="entry name" value="Bin3_C"/>
</dbReference>
<proteinExistence type="inferred from homology"/>
<reference evidence="10" key="1">
    <citation type="submission" date="2022-10" db="EMBL/GenBank/DDBJ databases">
        <title>Novel sulphate-reducing endosymbionts in the free-living metamonad Anaeramoeba.</title>
        <authorList>
            <person name="Jerlstrom-Hultqvist J."/>
            <person name="Cepicka I."/>
            <person name="Gallot-Lavallee L."/>
            <person name="Salas-Leiva D."/>
            <person name="Curtis B.A."/>
            <person name="Zahonova K."/>
            <person name="Pipaliya S."/>
            <person name="Dacks J."/>
            <person name="Roger A.J."/>
        </authorList>
    </citation>
    <scope>NUCLEOTIDE SEQUENCE</scope>
    <source>
        <strain evidence="10">BMAN</strain>
    </source>
</reference>
<dbReference type="EC" id="2.1.1.-" evidence="6"/>
<accession>A0A9Q0LHX2</accession>
<dbReference type="PROSITE" id="PS51515">
    <property type="entry name" value="BIN3_SAM"/>
    <property type="match status" value="1"/>
</dbReference>
<dbReference type="InterPro" id="IPR029063">
    <property type="entry name" value="SAM-dependent_MTases_sf"/>
</dbReference>
<evidence type="ECO:0000256" key="2">
    <source>
        <dbReference type="ARBA" id="ARBA00022603"/>
    </source>
</evidence>
<evidence type="ECO:0000259" key="9">
    <source>
        <dbReference type="PROSITE" id="PS51515"/>
    </source>
</evidence>
<dbReference type="PANTHER" id="PTHR12315:SF0">
    <property type="entry name" value="7SK SNRNA METHYLPHOSPHATE CAPPING ENZYME"/>
    <property type="match status" value="1"/>
</dbReference>